<dbReference type="InterPro" id="IPR040788">
    <property type="entry name" value="HEPN_MAE_28990"/>
</dbReference>
<dbReference type="Pfam" id="PF18737">
    <property type="entry name" value="HEPN_MAE_28990"/>
    <property type="match status" value="1"/>
</dbReference>
<evidence type="ECO:0000259" key="1">
    <source>
        <dbReference type="Pfam" id="PF18737"/>
    </source>
</evidence>
<sequence length="247" mass="28555">MQSNSIADSVITELYDLFRQRCAEVHRYIEITSAMSDHRNTKLVFTDSTENTSEYEISRELKKTLKANTYLLLYNLVEATMTNAVDAIHKAIYEEKLNFNDLSDELKFIVLRYFNKATKDFGSNGGDLIGTEAHPIEHAILKFGYNREKIFSGNVDCTEIRETAKKYGFKSPDPNKNGREIARKLKEIKNRRNALAHGRQSFEDCGQYIASDSLEQSAHEIIVYLRLVIWSVSKYIRQEMYKIKSLN</sequence>
<name>A0A562HYK2_9GAMM</name>
<dbReference type="EMBL" id="VLKG01000017">
    <property type="protein sequence ID" value="TWH63867.1"/>
    <property type="molecule type" value="Genomic_DNA"/>
</dbReference>
<evidence type="ECO:0000313" key="2">
    <source>
        <dbReference type="EMBL" id="TWH63867.1"/>
    </source>
</evidence>
<dbReference type="Proteomes" id="UP000319627">
    <property type="component" value="Unassembled WGS sequence"/>
</dbReference>
<accession>A0A562HYK2</accession>
<dbReference type="OrthoDB" id="571721at2"/>
<protein>
    <recommendedName>
        <fullName evidence="1">MAE-28990/MAE-18760-like HEPN domain-containing protein</fullName>
    </recommendedName>
</protein>
<reference evidence="2 3" key="1">
    <citation type="submission" date="2019-07" db="EMBL/GenBank/DDBJ databases">
        <title>Genomic Encyclopedia of Type Strains, Phase I: the one thousand microbial genomes (KMG-I) project.</title>
        <authorList>
            <person name="Kyrpides N."/>
        </authorList>
    </citation>
    <scope>NUCLEOTIDE SEQUENCE [LARGE SCALE GENOMIC DNA]</scope>
    <source>
        <strain evidence="2 3">DSM 375</strain>
    </source>
</reference>
<feature type="domain" description="MAE-28990/MAE-18760-like HEPN" evidence="1">
    <location>
        <begin position="13"/>
        <end position="241"/>
    </location>
</feature>
<comment type="caution">
    <text evidence="2">The sequence shown here is derived from an EMBL/GenBank/DDBJ whole genome shotgun (WGS) entry which is preliminary data.</text>
</comment>
<organism evidence="2 3">
    <name type="scientific">Azomonas agilis</name>
    <dbReference type="NCBI Taxonomy" id="116849"/>
    <lineage>
        <taxon>Bacteria</taxon>
        <taxon>Pseudomonadati</taxon>
        <taxon>Pseudomonadota</taxon>
        <taxon>Gammaproteobacteria</taxon>
        <taxon>Pseudomonadales</taxon>
        <taxon>Pseudomonadaceae</taxon>
        <taxon>Azomonas</taxon>
    </lineage>
</organism>
<evidence type="ECO:0000313" key="3">
    <source>
        <dbReference type="Proteomes" id="UP000319627"/>
    </source>
</evidence>
<gene>
    <name evidence="2" type="ORF">LX59_03031</name>
</gene>
<keyword evidence="3" id="KW-1185">Reference proteome</keyword>
<dbReference type="RefSeq" id="WP_144573296.1">
    <property type="nucleotide sequence ID" value="NZ_VLKG01000017.1"/>
</dbReference>
<dbReference type="AlphaFoldDB" id="A0A562HYK2"/>
<proteinExistence type="predicted"/>